<feature type="region of interest" description="Disordered" evidence="1">
    <location>
        <begin position="139"/>
        <end position="175"/>
    </location>
</feature>
<evidence type="ECO:0000313" key="2">
    <source>
        <dbReference type="EMBL" id="MED6196178.1"/>
    </source>
</evidence>
<sequence>MESLLALRHREPSAKRDSNPRGSGSSRRANESEKWEDLSRVGNSFRHPMVGYARAIMLRIEEMKLRKMGVPPGLMGGEENKEEEEEEEEEEEDPEEDVPDDEIHAIPRPMDMDAIEDYLQYLEELRHRPEYSAIHSSQAFAQSLSDDDLSQSSDAHSQPSYDLSGVWPPSVGPSQ</sequence>
<dbReference type="EMBL" id="JASCZI010211719">
    <property type="protein sequence ID" value="MED6196178.1"/>
    <property type="molecule type" value="Genomic_DNA"/>
</dbReference>
<feature type="region of interest" description="Disordered" evidence="1">
    <location>
        <begin position="69"/>
        <end position="111"/>
    </location>
</feature>
<dbReference type="Proteomes" id="UP001341840">
    <property type="component" value="Unassembled WGS sequence"/>
</dbReference>
<gene>
    <name evidence="2" type="ORF">PIB30_044918</name>
</gene>
<feature type="compositionally biased region" description="Basic and acidic residues" evidence="1">
    <location>
        <begin position="8"/>
        <end position="19"/>
    </location>
</feature>
<proteinExistence type="predicted"/>
<evidence type="ECO:0000313" key="3">
    <source>
        <dbReference type="Proteomes" id="UP001341840"/>
    </source>
</evidence>
<reference evidence="2 3" key="1">
    <citation type="journal article" date="2023" name="Plants (Basel)">
        <title>Bridging the Gap: Combining Genomics and Transcriptomics Approaches to Understand Stylosanthes scabra, an Orphan Legume from the Brazilian Caatinga.</title>
        <authorList>
            <person name="Ferreira-Neto J.R.C."/>
            <person name="da Silva M.D."/>
            <person name="Binneck E."/>
            <person name="de Melo N.F."/>
            <person name="da Silva R.H."/>
            <person name="de Melo A.L.T.M."/>
            <person name="Pandolfi V."/>
            <person name="Bustamante F.O."/>
            <person name="Brasileiro-Vidal A.C."/>
            <person name="Benko-Iseppon A.M."/>
        </authorList>
    </citation>
    <scope>NUCLEOTIDE SEQUENCE [LARGE SCALE GENOMIC DNA]</scope>
    <source>
        <tissue evidence="2">Leaves</tissue>
    </source>
</reference>
<protein>
    <submittedName>
        <fullName evidence="2">Uncharacterized protein</fullName>
    </submittedName>
</protein>
<feature type="compositionally biased region" description="Basic and acidic residues" evidence="1">
    <location>
        <begin position="28"/>
        <end position="39"/>
    </location>
</feature>
<name>A0ABU6XHM0_9FABA</name>
<feature type="compositionally biased region" description="Acidic residues" evidence="1">
    <location>
        <begin position="80"/>
        <end position="100"/>
    </location>
</feature>
<keyword evidence="3" id="KW-1185">Reference proteome</keyword>
<organism evidence="2 3">
    <name type="scientific">Stylosanthes scabra</name>
    <dbReference type="NCBI Taxonomy" id="79078"/>
    <lineage>
        <taxon>Eukaryota</taxon>
        <taxon>Viridiplantae</taxon>
        <taxon>Streptophyta</taxon>
        <taxon>Embryophyta</taxon>
        <taxon>Tracheophyta</taxon>
        <taxon>Spermatophyta</taxon>
        <taxon>Magnoliopsida</taxon>
        <taxon>eudicotyledons</taxon>
        <taxon>Gunneridae</taxon>
        <taxon>Pentapetalae</taxon>
        <taxon>rosids</taxon>
        <taxon>fabids</taxon>
        <taxon>Fabales</taxon>
        <taxon>Fabaceae</taxon>
        <taxon>Papilionoideae</taxon>
        <taxon>50 kb inversion clade</taxon>
        <taxon>dalbergioids sensu lato</taxon>
        <taxon>Dalbergieae</taxon>
        <taxon>Pterocarpus clade</taxon>
        <taxon>Stylosanthes</taxon>
    </lineage>
</organism>
<comment type="caution">
    <text evidence="2">The sequence shown here is derived from an EMBL/GenBank/DDBJ whole genome shotgun (WGS) entry which is preliminary data.</text>
</comment>
<accession>A0ABU6XHM0</accession>
<evidence type="ECO:0000256" key="1">
    <source>
        <dbReference type="SAM" id="MobiDB-lite"/>
    </source>
</evidence>
<feature type="region of interest" description="Disordered" evidence="1">
    <location>
        <begin position="1"/>
        <end position="41"/>
    </location>
</feature>